<protein>
    <submittedName>
        <fullName evidence="2">Uncharacterized protein</fullName>
    </submittedName>
</protein>
<evidence type="ECO:0000313" key="3">
    <source>
        <dbReference type="Proteomes" id="UP000324897"/>
    </source>
</evidence>
<reference evidence="2 3" key="1">
    <citation type="journal article" date="2019" name="Sci. Rep.">
        <title>A high-quality genome of Eragrostis curvula grass provides insights into Poaceae evolution and supports new strategies to enhance forage quality.</title>
        <authorList>
            <person name="Carballo J."/>
            <person name="Santos B.A.C.M."/>
            <person name="Zappacosta D."/>
            <person name="Garbus I."/>
            <person name="Selva J.P."/>
            <person name="Gallo C.A."/>
            <person name="Diaz A."/>
            <person name="Albertini E."/>
            <person name="Caccamo M."/>
            <person name="Echenique V."/>
        </authorList>
    </citation>
    <scope>NUCLEOTIDE SEQUENCE [LARGE SCALE GENOMIC DNA]</scope>
    <source>
        <strain evidence="3">cv. Victoria</strain>
        <tissue evidence="2">Leaf</tissue>
    </source>
</reference>
<evidence type="ECO:0000313" key="2">
    <source>
        <dbReference type="EMBL" id="TVU41250.1"/>
    </source>
</evidence>
<accession>A0A5J9W1P0</accession>
<sequence>MENDEPAAEAPISGRGQKRPPPTENPASEDAEGSSSMSTTSDDDGWEINSCEEVEDHGATGK</sequence>
<name>A0A5J9W1P0_9POAL</name>
<gene>
    <name evidence="2" type="ORF">EJB05_14753</name>
</gene>
<keyword evidence="3" id="KW-1185">Reference proteome</keyword>
<dbReference type="AlphaFoldDB" id="A0A5J9W1P0"/>
<feature type="compositionally biased region" description="Acidic residues" evidence="1">
    <location>
        <begin position="41"/>
        <end position="55"/>
    </location>
</feature>
<proteinExistence type="predicted"/>
<dbReference type="EMBL" id="RWGY01000007">
    <property type="protein sequence ID" value="TVU41250.1"/>
    <property type="molecule type" value="Genomic_DNA"/>
</dbReference>
<organism evidence="2 3">
    <name type="scientific">Eragrostis curvula</name>
    <name type="common">weeping love grass</name>
    <dbReference type="NCBI Taxonomy" id="38414"/>
    <lineage>
        <taxon>Eukaryota</taxon>
        <taxon>Viridiplantae</taxon>
        <taxon>Streptophyta</taxon>
        <taxon>Embryophyta</taxon>
        <taxon>Tracheophyta</taxon>
        <taxon>Spermatophyta</taxon>
        <taxon>Magnoliopsida</taxon>
        <taxon>Liliopsida</taxon>
        <taxon>Poales</taxon>
        <taxon>Poaceae</taxon>
        <taxon>PACMAD clade</taxon>
        <taxon>Chloridoideae</taxon>
        <taxon>Eragrostideae</taxon>
        <taxon>Eragrostidinae</taxon>
        <taxon>Eragrostis</taxon>
    </lineage>
</organism>
<feature type="non-terminal residue" evidence="2">
    <location>
        <position position="1"/>
    </location>
</feature>
<dbReference type="Gramene" id="TVU41250">
    <property type="protein sequence ID" value="TVU41250"/>
    <property type="gene ID" value="EJB05_14753"/>
</dbReference>
<feature type="region of interest" description="Disordered" evidence="1">
    <location>
        <begin position="1"/>
        <end position="62"/>
    </location>
</feature>
<evidence type="ECO:0000256" key="1">
    <source>
        <dbReference type="SAM" id="MobiDB-lite"/>
    </source>
</evidence>
<comment type="caution">
    <text evidence="2">The sequence shown here is derived from an EMBL/GenBank/DDBJ whole genome shotgun (WGS) entry which is preliminary data.</text>
</comment>
<dbReference type="Proteomes" id="UP000324897">
    <property type="component" value="Chromosome 4"/>
</dbReference>